<proteinExistence type="predicted"/>
<accession>A0ACC3NDE9</accession>
<reference evidence="1" key="1">
    <citation type="submission" date="2023-07" db="EMBL/GenBank/DDBJ databases">
        <title>Black Yeasts Isolated from many extreme environments.</title>
        <authorList>
            <person name="Coleine C."/>
            <person name="Stajich J.E."/>
            <person name="Selbmann L."/>
        </authorList>
    </citation>
    <scope>NUCLEOTIDE SEQUENCE</scope>
    <source>
        <strain evidence="1">CCFEE 5714</strain>
    </source>
</reference>
<name>A0ACC3NDE9_9PEZI</name>
<sequence length="395" mass="40386">MSNSTIPASTSVPPDPISSTPVVEDTPSSTVVVTAEPSTTVVITPSAQEPSTTRVVTLEPSTTQVFTETEVAPTRDPTTRVITDVTTIQSVTDAGGNTVPTTIVVTRTNQQAPGPTQNQQTSSSAAALAGSGGSGSGGSGGLSTAGITAIAVVIPVAVVALLVGLGIFFWRKRKSKKEAEEQRRKEVEDYSYNPNGDPTLPAVGSDAGGAQMTEDHSSGYRGWGAATMSNRKQSTTLSGGHTQQLSDSGSNTYGNPSSPGHYSDGHSSDPIMNNRDTMSSDDLGALGVGPAAAAAQPGIRRGPSNASSAYSAGGHSEHSDDAPPLPSHPMGQPIDYNNPAQGYGYGQHGPYGDGSYGGAQDNGMPVVRDVSARRNTRIQPGGAYQQGNSGIAQNF</sequence>
<dbReference type="EMBL" id="JAUTXU010000057">
    <property type="protein sequence ID" value="KAK3714146.1"/>
    <property type="molecule type" value="Genomic_DNA"/>
</dbReference>
<organism evidence="1 2">
    <name type="scientific">Vermiconidia calcicola</name>
    <dbReference type="NCBI Taxonomy" id="1690605"/>
    <lineage>
        <taxon>Eukaryota</taxon>
        <taxon>Fungi</taxon>
        <taxon>Dikarya</taxon>
        <taxon>Ascomycota</taxon>
        <taxon>Pezizomycotina</taxon>
        <taxon>Dothideomycetes</taxon>
        <taxon>Dothideomycetidae</taxon>
        <taxon>Mycosphaerellales</taxon>
        <taxon>Extremaceae</taxon>
        <taxon>Vermiconidia</taxon>
    </lineage>
</organism>
<protein>
    <submittedName>
        <fullName evidence="1">Uncharacterized protein</fullName>
    </submittedName>
</protein>
<dbReference type="Proteomes" id="UP001281147">
    <property type="component" value="Unassembled WGS sequence"/>
</dbReference>
<evidence type="ECO:0000313" key="2">
    <source>
        <dbReference type="Proteomes" id="UP001281147"/>
    </source>
</evidence>
<gene>
    <name evidence="1" type="ORF">LTR37_007948</name>
</gene>
<keyword evidence="2" id="KW-1185">Reference proteome</keyword>
<evidence type="ECO:0000313" key="1">
    <source>
        <dbReference type="EMBL" id="KAK3714146.1"/>
    </source>
</evidence>
<comment type="caution">
    <text evidence="1">The sequence shown here is derived from an EMBL/GenBank/DDBJ whole genome shotgun (WGS) entry which is preliminary data.</text>
</comment>